<sequence>MSHQPLRTARTRLRRFPQRGIFDRQAINSILDEGLVCHLGLADATGQPFVLPTTYARVEDELYIHGSAASRTIRAMSTGQPVCATVTLVDGIVLARTAFNHSFNYRSVVILGSATAITDPVEKARGLTVLIDRLVPGRSNEVRPPTSQELKATSLLVLPIDEASAKIRSGPPGDTGDDLLTDAWAGVVPLQTSVLPPVPDPRLAPDRPIPAHIRSWRQETPN</sequence>
<evidence type="ECO:0000256" key="1">
    <source>
        <dbReference type="SAM" id="MobiDB-lite"/>
    </source>
</evidence>
<dbReference type="AlphaFoldDB" id="A0A9E7C1C7"/>
<proteinExistence type="predicted"/>
<name>A0A9E7C1C7_9ACTN</name>
<gene>
    <name evidence="2" type="ORF">DSM104329_02945</name>
</gene>
<dbReference type="Gene3D" id="2.30.110.10">
    <property type="entry name" value="Electron Transport, Fmn-binding Protein, Chain A"/>
    <property type="match status" value="1"/>
</dbReference>
<dbReference type="KEGG" id="sbae:DSM104329_02945"/>
<reference evidence="2" key="1">
    <citation type="journal article" date="2022" name="Int. J. Syst. Evol. Microbiol.">
        <title>Pseudomonas aegrilactucae sp. nov. and Pseudomonas morbosilactucae sp. nov., pathogens causing bacterial rot of lettuce in Japan.</title>
        <authorList>
            <person name="Sawada H."/>
            <person name="Fujikawa T."/>
            <person name="Satou M."/>
        </authorList>
    </citation>
    <scope>NUCLEOTIDE SEQUENCE</scope>
    <source>
        <strain evidence="2">0166_1</strain>
    </source>
</reference>
<dbReference type="Proteomes" id="UP001162834">
    <property type="component" value="Chromosome"/>
</dbReference>
<dbReference type="Pfam" id="PF12900">
    <property type="entry name" value="Pyridox_ox_2"/>
    <property type="match status" value="1"/>
</dbReference>
<dbReference type="InterPro" id="IPR012349">
    <property type="entry name" value="Split_barrel_FMN-bd"/>
</dbReference>
<evidence type="ECO:0008006" key="4">
    <source>
        <dbReference type="Google" id="ProtNLM"/>
    </source>
</evidence>
<evidence type="ECO:0000313" key="3">
    <source>
        <dbReference type="Proteomes" id="UP001162834"/>
    </source>
</evidence>
<feature type="region of interest" description="Disordered" evidence="1">
    <location>
        <begin position="196"/>
        <end position="222"/>
    </location>
</feature>
<organism evidence="2 3">
    <name type="scientific">Capillimicrobium parvum</name>
    <dbReference type="NCBI Taxonomy" id="2884022"/>
    <lineage>
        <taxon>Bacteria</taxon>
        <taxon>Bacillati</taxon>
        <taxon>Actinomycetota</taxon>
        <taxon>Thermoleophilia</taxon>
        <taxon>Solirubrobacterales</taxon>
        <taxon>Capillimicrobiaceae</taxon>
        <taxon>Capillimicrobium</taxon>
    </lineage>
</organism>
<evidence type="ECO:0000313" key="2">
    <source>
        <dbReference type="EMBL" id="UGS36539.1"/>
    </source>
</evidence>
<dbReference type="InterPro" id="IPR024747">
    <property type="entry name" value="Pyridox_Oxase-rel"/>
</dbReference>
<dbReference type="PANTHER" id="PTHR34071:SF2">
    <property type="entry name" value="FLAVIN-NUCLEOTIDE-BINDING PROTEIN"/>
    <property type="match status" value="1"/>
</dbReference>
<protein>
    <recommendedName>
        <fullName evidence="4">Pyridoxamine 5'-phosphate oxidase family protein</fullName>
    </recommendedName>
</protein>
<dbReference type="RefSeq" id="WP_259310605.1">
    <property type="nucleotide sequence ID" value="NZ_CP087164.1"/>
</dbReference>
<accession>A0A9E7C1C7</accession>
<dbReference type="EMBL" id="CP087164">
    <property type="protein sequence ID" value="UGS36539.1"/>
    <property type="molecule type" value="Genomic_DNA"/>
</dbReference>
<dbReference type="SUPFAM" id="SSF50475">
    <property type="entry name" value="FMN-binding split barrel"/>
    <property type="match status" value="1"/>
</dbReference>
<dbReference type="PANTHER" id="PTHR34071">
    <property type="entry name" value="5-NITROIMIDAZOLE ANTIBIOTICS RESISTANCE PROTEIN, NIMA-FAMILY-RELATED PROTEIN-RELATED"/>
    <property type="match status" value="1"/>
</dbReference>
<keyword evidence="3" id="KW-1185">Reference proteome</keyword>